<evidence type="ECO:0000256" key="2">
    <source>
        <dbReference type="ARBA" id="ARBA00008282"/>
    </source>
</evidence>
<comment type="catalytic activity">
    <reaction evidence="11 12">
        <text>L-threonyl-[protein] + FAD = FMN-L-threonyl-[protein] + AMP + H(+)</text>
        <dbReference type="Rhea" id="RHEA:36847"/>
        <dbReference type="Rhea" id="RHEA-COMP:11060"/>
        <dbReference type="Rhea" id="RHEA-COMP:11061"/>
        <dbReference type="ChEBI" id="CHEBI:15378"/>
        <dbReference type="ChEBI" id="CHEBI:30013"/>
        <dbReference type="ChEBI" id="CHEBI:57692"/>
        <dbReference type="ChEBI" id="CHEBI:74257"/>
        <dbReference type="ChEBI" id="CHEBI:456215"/>
        <dbReference type="EC" id="2.7.1.180"/>
    </reaction>
</comment>
<evidence type="ECO:0000256" key="12">
    <source>
        <dbReference type="PIRNR" id="PIRNR006268"/>
    </source>
</evidence>
<dbReference type="Pfam" id="PF02424">
    <property type="entry name" value="ApbE"/>
    <property type="match status" value="1"/>
</dbReference>
<dbReference type="PANTHER" id="PTHR30040">
    <property type="entry name" value="THIAMINE BIOSYNTHESIS LIPOPROTEIN APBE"/>
    <property type="match status" value="1"/>
</dbReference>
<evidence type="ECO:0000256" key="5">
    <source>
        <dbReference type="ARBA" id="ARBA00022630"/>
    </source>
</evidence>
<keyword evidence="9 12" id="KW-0460">Magnesium</keyword>
<evidence type="ECO:0000256" key="3">
    <source>
        <dbReference type="ARBA" id="ARBA00011955"/>
    </source>
</evidence>
<dbReference type="Proteomes" id="UP000829194">
    <property type="component" value="Chromosome"/>
</dbReference>
<dbReference type="PIRSF" id="PIRSF006268">
    <property type="entry name" value="ApbE"/>
    <property type="match status" value="1"/>
</dbReference>
<reference evidence="14 15" key="1">
    <citation type="submission" date="2022-03" db="EMBL/GenBank/DDBJ databases">
        <title>Complete genome sequence of Lysobacter capsici VKM B-2533 and Lysobacter gummosus 10.1.1, promising sources of lytic agents.</title>
        <authorList>
            <person name="Tarlachkov S.V."/>
            <person name="Kudryakova I.V."/>
            <person name="Afoshin A.S."/>
            <person name="Leontyevskaya E.A."/>
            <person name="Leontyevskaya N.V."/>
        </authorList>
    </citation>
    <scope>NUCLEOTIDE SEQUENCE [LARGE SCALE GENOMIC DNA]</scope>
    <source>
        <strain evidence="14 15">10.1.1</strain>
    </source>
</reference>
<comment type="cofactor">
    <cofactor evidence="1">
        <name>Mg(2+)</name>
        <dbReference type="ChEBI" id="CHEBI:18420"/>
    </cofactor>
</comment>
<evidence type="ECO:0000256" key="13">
    <source>
        <dbReference type="SAM" id="MobiDB-lite"/>
    </source>
</evidence>
<evidence type="ECO:0000313" key="15">
    <source>
        <dbReference type="Proteomes" id="UP000829194"/>
    </source>
</evidence>
<comment type="similarity">
    <text evidence="2 12">Belongs to the ApbE family.</text>
</comment>
<keyword evidence="15" id="KW-1185">Reference proteome</keyword>
<dbReference type="GO" id="GO:0016740">
    <property type="term" value="F:transferase activity"/>
    <property type="evidence" value="ECO:0007669"/>
    <property type="project" value="UniProtKB-KW"/>
</dbReference>
<dbReference type="InterPro" id="IPR003374">
    <property type="entry name" value="ApbE-like_sf"/>
</dbReference>
<evidence type="ECO:0000256" key="10">
    <source>
        <dbReference type="ARBA" id="ARBA00031306"/>
    </source>
</evidence>
<sequence length="345" mass="36571">MSQRVPPAMGSWTGAPSAPAAWSRPGIITAAPSLHTLRGLTMGTSWSVKLIAAASQLQRLERGIQARLDEVVAQMSTWQADSDISRYNRAPSGSVHALPAEFAQVLAAALALAADTDGAYDPSIGPLTDLWGFGPAGACAHTPATHTLAQARERVDWRRLRFDAAQRTLLQPGGAYLDLSSIAKGYGVDRVADWLLAQDVADCLIEVGGELRAHGRKPDGSQWRVAVEQPGGGDDEAAAVIALDGLAIATSGDYRRYFDAGERRYSHTLDPRSGAPIDNTVASVTVLHQHCMQADALATALTVLGAHAGIAYANRRSLAALFVLREGDRFVTRTTPGFVACQRAA</sequence>
<name>A0ABY3XGN9_9GAMM</name>
<keyword evidence="5 12" id="KW-0285">Flavoprotein</keyword>
<keyword evidence="6 12" id="KW-0808">Transferase</keyword>
<evidence type="ECO:0000256" key="1">
    <source>
        <dbReference type="ARBA" id="ARBA00001946"/>
    </source>
</evidence>
<proteinExistence type="inferred from homology"/>
<accession>A0ABY3XGN9</accession>
<protein>
    <recommendedName>
        <fullName evidence="4 12">FAD:protein FMN transferase</fullName>
        <ecNumber evidence="3 12">2.7.1.180</ecNumber>
    </recommendedName>
    <alternativeName>
        <fullName evidence="10 12">Flavin transferase</fullName>
    </alternativeName>
</protein>
<evidence type="ECO:0000256" key="8">
    <source>
        <dbReference type="ARBA" id="ARBA00022827"/>
    </source>
</evidence>
<feature type="region of interest" description="Disordered" evidence="13">
    <location>
        <begin position="1"/>
        <end position="20"/>
    </location>
</feature>
<dbReference type="EC" id="2.7.1.180" evidence="3 12"/>
<dbReference type="InterPro" id="IPR024932">
    <property type="entry name" value="ApbE"/>
</dbReference>
<keyword evidence="8 12" id="KW-0274">FAD</keyword>
<evidence type="ECO:0000313" key="14">
    <source>
        <dbReference type="EMBL" id="UNP30810.1"/>
    </source>
</evidence>
<dbReference type="SUPFAM" id="SSF143631">
    <property type="entry name" value="ApbE-like"/>
    <property type="match status" value="1"/>
</dbReference>
<keyword evidence="7 12" id="KW-0479">Metal-binding</keyword>
<evidence type="ECO:0000256" key="9">
    <source>
        <dbReference type="ARBA" id="ARBA00022842"/>
    </source>
</evidence>
<gene>
    <name evidence="14" type="ORF">MOV92_06030</name>
</gene>
<dbReference type="Gene3D" id="3.10.520.10">
    <property type="entry name" value="ApbE-like domains"/>
    <property type="match status" value="1"/>
</dbReference>
<evidence type="ECO:0000256" key="6">
    <source>
        <dbReference type="ARBA" id="ARBA00022679"/>
    </source>
</evidence>
<evidence type="ECO:0000256" key="4">
    <source>
        <dbReference type="ARBA" id="ARBA00016337"/>
    </source>
</evidence>
<evidence type="ECO:0000256" key="11">
    <source>
        <dbReference type="ARBA" id="ARBA00048540"/>
    </source>
</evidence>
<evidence type="ECO:0000256" key="7">
    <source>
        <dbReference type="ARBA" id="ARBA00022723"/>
    </source>
</evidence>
<dbReference type="PANTHER" id="PTHR30040:SF2">
    <property type="entry name" value="FAD:PROTEIN FMN TRANSFERASE"/>
    <property type="match status" value="1"/>
</dbReference>
<organism evidence="14 15">
    <name type="scientific">Lysobacter gummosus</name>
    <dbReference type="NCBI Taxonomy" id="262324"/>
    <lineage>
        <taxon>Bacteria</taxon>
        <taxon>Pseudomonadati</taxon>
        <taxon>Pseudomonadota</taxon>
        <taxon>Gammaproteobacteria</taxon>
        <taxon>Lysobacterales</taxon>
        <taxon>Lysobacteraceae</taxon>
        <taxon>Lysobacter</taxon>
    </lineage>
</organism>
<dbReference type="EMBL" id="CP093547">
    <property type="protein sequence ID" value="UNP30810.1"/>
    <property type="molecule type" value="Genomic_DNA"/>
</dbReference>